<evidence type="ECO:0000256" key="12">
    <source>
        <dbReference type="ARBA" id="ARBA00038043"/>
    </source>
</evidence>
<dbReference type="InterPro" id="IPR051848">
    <property type="entry name" value="PGIP"/>
</dbReference>
<dbReference type="Proteomes" id="UP001054252">
    <property type="component" value="Unassembled WGS sequence"/>
</dbReference>
<feature type="signal peptide" evidence="14">
    <location>
        <begin position="1"/>
        <end position="25"/>
    </location>
</feature>
<dbReference type="GO" id="GO:0005886">
    <property type="term" value="C:plasma membrane"/>
    <property type="evidence" value="ECO:0007669"/>
    <property type="project" value="UniProtKB-SubCell"/>
</dbReference>
<evidence type="ECO:0000256" key="2">
    <source>
        <dbReference type="ARBA" id="ARBA00004479"/>
    </source>
</evidence>
<evidence type="ECO:0000313" key="18">
    <source>
        <dbReference type="Proteomes" id="UP001054252"/>
    </source>
</evidence>
<evidence type="ECO:0000256" key="6">
    <source>
        <dbReference type="ARBA" id="ARBA00022692"/>
    </source>
</evidence>
<evidence type="ECO:0000256" key="5">
    <source>
        <dbReference type="ARBA" id="ARBA00022614"/>
    </source>
</evidence>
<evidence type="ECO:0000259" key="15">
    <source>
        <dbReference type="Pfam" id="PF08263"/>
    </source>
</evidence>
<keyword evidence="8" id="KW-0677">Repeat</keyword>
<dbReference type="InterPro" id="IPR032675">
    <property type="entry name" value="LRR_dom_sf"/>
</dbReference>
<evidence type="ECO:0000256" key="4">
    <source>
        <dbReference type="ARBA" id="ARBA00022475"/>
    </source>
</evidence>
<evidence type="ECO:0000256" key="10">
    <source>
        <dbReference type="ARBA" id="ARBA00023136"/>
    </source>
</evidence>
<dbReference type="InterPro" id="IPR013210">
    <property type="entry name" value="LRR_N_plant-typ"/>
</dbReference>
<dbReference type="Pfam" id="PF23598">
    <property type="entry name" value="LRR_14"/>
    <property type="match status" value="1"/>
</dbReference>
<keyword evidence="7 14" id="KW-0732">Signal</keyword>
<dbReference type="InterPro" id="IPR001611">
    <property type="entry name" value="Leu-rich_rpt"/>
</dbReference>
<gene>
    <name evidence="17" type="ORF">SLEP1_g46297</name>
</gene>
<dbReference type="SUPFAM" id="SSF52058">
    <property type="entry name" value="L domain-like"/>
    <property type="match status" value="1"/>
</dbReference>
<name>A0AAV5LPE6_9ROSI</name>
<sequence>MVSTLLCHPFFFLCLKTAFSSSTHASSFSTTHLCSHEEAAALLQFKTSFSINDTLSNALLCHAKTEYWSESIDCCSWVGVSCDNVTGHVIALDLSSACLSCAFPSNSTLFNNLSGQILPSLANLTQLTSLDLSYNQFSGPIPASIGNLRQLTNLYLISNNLSGQIPSSLANLTQLTSLDLSYNQFSGPIPASIGNLRQLTFLALYSSHLSGQIPSSLANFTQLSELDLSNNQFSGPIPASIGNLRQLALLALHSNNFSGRIPTSLANLTQLISLDLSNNQFSGPIPASIGLGLESLKILLKWGVFLGAMFCGFLVFWCKRLLAVEEVVNARYGVIEQWVLLSRNAWPKVSMVCKIFKDQGVILTAL</sequence>
<dbReference type="EMBL" id="BPVZ01000128">
    <property type="protein sequence ID" value="GKV38382.1"/>
    <property type="molecule type" value="Genomic_DNA"/>
</dbReference>
<evidence type="ECO:0000259" key="16">
    <source>
        <dbReference type="Pfam" id="PF23598"/>
    </source>
</evidence>
<keyword evidence="6 13" id="KW-0812">Transmembrane</keyword>
<dbReference type="PRINTS" id="PR00019">
    <property type="entry name" value="LEURICHRPT"/>
</dbReference>
<keyword evidence="4" id="KW-1003">Cell membrane</keyword>
<dbReference type="FunFam" id="3.80.10.10:FF:000299">
    <property type="entry name" value="Piriformospora indica-insensitive protein 2"/>
    <property type="match status" value="1"/>
</dbReference>
<feature type="domain" description="Disease resistance R13L4/SHOC-2-like LRR" evidence="16">
    <location>
        <begin position="113"/>
        <end position="229"/>
    </location>
</feature>
<feature type="domain" description="Leucine-rich repeat-containing N-terminal plant-type" evidence="15">
    <location>
        <begin position="36"/>
        <end position="83"/>
    </location>
</feature>
<keyword evidence="9 13" id="KW-1133">Transmembrane helix</keyword>
<dbReference type="Gene3D" id="3.80.10.10">
    <property type="entry name" value="Ribonuclease Inhibitor"/>
    <property type="match status" value="2"/>
</dbReference>
<keyword evidence="11" id="KW-0325">Glycoprotein</keyword>
<keyword evidence="18" id="KW-1185">Reference proteome</keyword>
<dbReference type="InterPro" id="IPR055414">
    <property type="entry name" value="LRR_R13L4/SHOC2-like"/>
</dbReference>
<evidence type="ECO:0000256" key="13">
    <source>
        <dbReference type="SAM" id="Phobius"/>
    </source>
</evidence>
<evidence type="ECO:0000256" key="8">
    <source>
        <dbReference type="ARBA" id="ARBA00022737"/>
    </source>
</evidence>
<keyword evidence="5" id="KW-0433">Leucine-rich repeat</keyword>
<protein>
    <recommendedName>
        <fullName evidence="19">Leucine-rich repeat-containing N-terminal plant-type domain-containing protein</fullName>
    </recommendedName>
</protein>
<feature type="transmembrane region" description="Helical" evidence="13">
    <location>
        <begin position="299"/>
        <end position="318"/>
    </location>
</feature>
<proteinExistence type="inferred from homology"/>
<feature type="chain" id="PRO_5043394506" description="Leucine-rich repeat-containing N-terminal plant-type domain-containing protein" evidence="14">
    <location>
        <begin position="26"/>
        <end position="366"/>
    </location>
</feature>
<dbReference type="SMART" id="SM00369">
    <property type="entry name" value="LRR_TYP"/>
    <property type="match status" value="4"/>
</dbReference>
<dbReference type="Pfam" id="PF08263">
    <property type="entry name" value="LRRNT_2"/>
    <property type="match status" value="1"/>
</dbReference>
<keyword evidence="10 13" id="KW-0472">Membrane</keyword>
<organism evidence="17 18">
    <name type="scientific">Rubroshorea leprosula</name>
    <dbReference type="NCBI Taxonomy" id="152421"/>
    <lineage>
        <taxon>Eukaryota</taxon>
        <taxon>Viridiplantae</taxon>
        <taxon>Streptophyta</taxon>
        <taxon>Embryophyta</taxon>
        <taxon>Tracheophyta</taxon>
        <taxon>Spermatophyta</taxon>
        <taxon>Magnoliopsida</taxon>
        <taxon>eudicotyledons</taxon>
        <taxon>Gunneridae</taxon>
        <taxon>Pentapetalae</taxon>
        <taxon>rosids</taxon>
        <taxon>malvids</taxon>
        <taxon>Malvales</taxon>
        <taxon>Dipterocarpaceae</taxon>
        <taxon>Rubroshorea</taxon>
    </lineage>
</organism>
<comment type="subcellular location">
    <subcellularLocation>
        <location evidence="1">Cell membrane</location>
    </subcellularLocation>
    <subcellularLocation>
        <location evidence="2">Membrane</location>
        <topology evidence="2">Single-pass type I membrane protein</topology>
    </subcellularLocation>
</comment>
<comment type="similarity">
    <text evidence="12">Belongs to the polygalacturonase-inhibiting protein family.</text>
</comment>
<dbReference type="Pfam" id="PF00560">
    <property type="entry name" value="LRR_1"/>
    <property type="match status" value="1"/>
</dbReference>
<dbReference type="PANTHER" id="PTHR48059">
    <property type="entry name" value="POLYGALACTURONASE INHIBITOR 1"/>
    <property type="match status" value="1"/>
</dbReference>
<evidence type="ECO:0000313" key="17">
    <source>
        <dbReference type="EMBL" id="GKV38382.1"/>
    </source>
</evidence>
<evidence type="ECO:0000256" key="14">
    <source>
        <dbReference type="SAM" id="SignalP"/>
    </source>
</evidence>
<evidence type="ECO:0000256" key="1">
    <source>
        <dbReference type="ARBA" id="ARBA00004236"/>
    </source>
</evidence>
<evidence type="ECO:0000256" key="9">
    <source>
        <dbReference type="ARBA" id="ARBA00022989"/>
    </source>
</evidence>
<dbReference type="AlphaFoldDB" id="A0AAV5LPE6"/>
<dbReference type="InterPro" id="IPR003591">
    <property type="entry name" value="Leu-rich_rpt_typical-subtyp"/>
</dbReference>
<evidence type="ECO:0000256" key="7">
    <source>
        <dbReference type="ARBA" id="ARBA00022729"/>
    </source>
</evidence>
<reference evidence="17 18" key="1">
    <citation type="journal article" date="2021" name="Commun. Biol.">
        <title>The genome of Shorea leprosula (Dipterocarpaceae) highlights the ecological relevance of drought in aseasonal tropical rainforests.</title>
        <authorList>
            <person name="Ng K.K.S."/>
            <person name="Kobayashi M.J."/>
            <person name="Fawcett J.A."/>
            <person name="Hatakeyama M."/>
            <person name="Paape T."/>
            <person name="Ng C.H."/>
            <person name="Ang C.C."/>
            <person name="Tnah L.H."/>
            <person name="Lee C.T."/>
            <person name="Nishiyama T."/>
            <person name="Sese J."/>
            <person name="O'Brien M.J."/>
            <person name="Copetti D."/>
            <person name="Mohd Noor M.I."/>
            <person name="Ong R.C."/>
            <person name="Putra M."/>
            <person name="Sireger I.Z."/>
            <person name="Indrioko S."/>
            <person name="Kosugi Y."/>
            <person name="Izuno A."/>
            <person name="Isagi Y."/>
            <person name="Lee S.L."/>
            <person name="Shimizu K.K."/>
        </authorList>
    </citation>
    <scope>NUCLEOTIDE SEQUENCE [LARGE SCALE GENOMIC DNA]</scope>
    <source>
        <strain evidence="17">214</strain>
    </source>
</reference>
<dbReference type="PANTHER" id="PTHR48059:SF30">
    <property type="entry name" value="OS06G0587000 PROTEIN"/>
    <property type="match status" value="1"/>
</dbReference>
<comment type="similarity">
    <text evidence="3">Belongs to the RLP family.</text>
</comment>
<evidence type="ECO:0000256" key="3">
    <source>
        <dbReference type="ARBA" id="ARBA00009592"/>
    </source>
</evidence>
<accession>A0AAV5LPE6</accession>
<evidence type="ECO:0008006" key="19">
    <source>
        <dbReference type="Google" id="ProtNLM"/>
    </source>
</evidence>
<comment type="caution">
    <text evidence="17">The sequence shown here is derived from an EMBL/GenBank/DDBJ whole genome shotgun (WGS) entry which is preliminary data.</text>
</comment>
<evidence type="ECO:0000256" key="11">
    <source>
        <dbReference type="ARBA" id="ARBA00023180"/>
    </source>
</evidence>
<dbReference type="FunFam" id="3.80.10.10:FF:000275">
    <property type="entry name" value="Leucine-rich repeat receptor-like protein kinase"/>
    <property type="match status" value="1"/>
</dbReference>